<feature type="transmembrane region" description="Helical" evidence="12">
    <location>
        <begin position="66"/>
        <end position="86"/>
    </location>
</feature>
<dbReference type="PANTHER" id="PTHR13551:SF1">
    <property type="entry name" value="MEMBRANE PROTEIN BRI3"/>
    <property type="match status" value="1"/>
</dbReference>
<reference evidence="13 14" key="1">
    <citation type="submission" date="2015-08" db="EMBL/GenBank/DDBJ databases">
        <title>Ancestral chromatin configuration constrains chromatin evolution on differentiating sex chromosomes in Drosophila.</title>
        <authorList>
            <person name="Zhou Q."/>
            <person name="Bachtrog D."/>
        </authorList>
    </citation>
    <scope>NUCLEOTIDE SEQUENCE [LARGE SCALE GENOMIC DNA]</scope>
    <source>
        <tissue evidence="13">Whole larvae</tissue>
    </source>
</reference>
<evidence type="ECO:0000256" key="1">
    <source>
        <dbReference type="ARBA" id="ARBA00004155"/>
    </source>
</evidence>
<evidence type="ECO:0000256" key="10">
    <source>
        <dbReference type="ARBA" id="ARBA00035449"/>
    </source>
</evidence>
<dbReference type="Proteomes" id="UP000494163">
    <property type="component" value="Chromosome 2R"/>
</dbReference>
<keyword evidence="8" id="KW-0458">Lysosome</keyword>
<feature type="non-terminal residue" evidence="13">
    <location>
        <position position="1"/>
    </location>
</feature>
<keyword evidence="4" id="KW-0963">Cytoplasm</keyword>
<evidence type="ECO:0000256" key="8">
    <source>
        <dbReference type="ARBA" id="ARBA00023228"/>
    </source>
</evidence>
<evidence type="ECO:0000256" key="2">
    <source>
        <dbReference type="ARBA" id="ARBA00004556"/>
    </source>
</evidence>
<accession>A0A0M4EE49</accession>
<keyword evidence="5 12" id="KW-0812">Transmembrane</keyword>
<dbReference type="GO" id="GO:0048471">
    <property type="term" value="C:perinuclear region of cytoplasm"/>
    <property type="evidence" value="ECO:0007669"/>
    <property type="project" value="UniProtKB-SubCell"/>
</dbReference>
<dbReference type="OrthoDB" id="2564984at2759"/>
<keyword evidence="6 12" id="KW-1133">Transmembrane helix</keyword>
<keyword evidence="7 12" id="KW-0472">Membrane</keyword>
<dbReference type="OMA" id="IIVVNGC"/>
<name>A0A0M4EE49_DROBS</name>
<keyword evidence="14" id="KW-1185">Reference proteome</keyword>
<gene>
    <name evidence="13" type="ORF">Dbus_chr2Rg1881</name>
</gene>
<dbReference type="Pfam" id="PF10164">
    <property type="entry name" value="BRI3"/>
    <property type="match status" value="1"/>
</dbReference>
<dbReference type="AlphaFoldDB" id="A0A0M4EE49"/>
<comment type="subunit">
    <text evidence="11">Interacts with BRI3BP. Interacts with MGAT1 and IFITM3.</text>
</comment>
<proteinExistence type="inferred from homology"/>
<dbReference type="EMBL" id="CP012524">
    <property type="protein sequence ID" value="ALC42302.1"/>
    <property type="molecule type" value="Genomic_DNA"/>
</dbReference>
<evidence type="ECO:0000256" key="12">
    <source>
        <dbReference type="SAM" id="Phobius"/>
    </source>
</evidence>
<evidence type="ECO:0000256" key="7">
    <source>
        <dbReference type="ARBA" id="ARBA00023136"/>
    </source>
</evidence>
<evidence type="ECO:0000313" key="14">
    <source>
        <dbReference type="Proteomes" id="UP000494163"/>
    </source>
</evidence>
<comment type="similarity">
    <text evidence="3">Belongs to the BRI3 family.</text>
</comment>
<dbReference type="PANTHER" id="PTHR13551">
    <property type="entry name" value="BRAIN PROTEIN I3"/>
    <property type="match status" value="1"/>
</dbReference>
<protein>
    <recommendedName>
        <fullName evidence="9">Membrane protein BRI3</fullName>
    </recommendedName>
    <alternativeName>
        <fullName evidence="10">Brain protein I3</fullName>
    </alternativeName>
</protein>
<evidence type="ECO:0000256" key="6">
    <source>
        <dbReference type="ARBA" id="ARBA00022989"/>
    </source>
</evidence>
<sequence>DARLIAGIHQGGAHGAPNMASYGAFETTPVNIVVQPMPPLTRTAEIIVIGGCPSCRIGVLEDSFSVLGLCCAIVFFPVGILCCLAMREKHCTNCGTTF</sequence>
<evidence type="ECO:0000256" key="3">
    <source>
        <dbReference type="ARBA" id="ARBA00008090"/>
    </source>
</evidence>
<dbReference type="GO" id="GO:0005765">
    <property type="term" value="C:lysosomal membrane"/>
    <property type="evidence" value="ECO:0007669"/>
    <property type="project" value="UniProtKB-SubCell"/>
</dbReference>
<organism evidence="13 14">
    <name type="scientific">Drosophila busckii</name>
    <name type="common">Fruit fly</name>
    <dbReference type="NCBI Taxonomy" id="30019"/>
    <lineage>
        <taxon>Eukaryota</taxon>
        <taxon>Metazoa</taxon>
        <taxon>Ecdysozoa</taxon>
        <taxon>Arthropoda</taxon>
        <taxon>Hexapoda</taxon>
        <taxon>Insecta</taxon>
        <taxon>Pterygota</taxon>
        <taxon>Neoptera</taxon>
        <taxon>Endopterygota</taxon>
        <taxon>Diptera</taxon>
        <taxon>Brachycera</taxon>
        <taxon>Muscomorpha</taxon>
        <taxon>Ephydroidea</taxon>
        <taxon>Drosophilidae</taxon>
        <taxon>Drosophila</taxon>
    </lineage>
</organism>
<evidence type="ECO:0000256" key="11">
    <source>
        <dbReference type="ARBA" id="ARBA00046593"/>
    </source>
</evidence>
<evidence type="ECO:0000256" key="9">
    <source>
        <dbReference type="ARBA" id="ARBA00035284"/>
    </source>
</evidence>
<evidence type="ECO:0000256" key="4">
    <source>
        <dbReference type="ARBA" id="ARBA00022490"/>
    </source>
</evidence>
<evidence type="ECO:0000313" key="13">
    <source>
        <dbReference type="EMBL" id="ALC42302.1"/>
    </source>
</evidence>
<comment type="subcellular location">
    <subcellularLocation>
        <location evidence="2">Cytoplasm</location>
        <location evidence="2">Perinuclear region</location>
    </subcellularLocation>
    <subcellularLocation>
        <location evidence="1">Lysosome membrane</location>
        <topology evidence="1">Multi-pass membrane protein</topology>
    </subcellularLocation>
</comment>
<evidence type="ECO:0000256" key="5">
    <source>
        <dbReference type="ARBA" id="ARBA00022692"/>
    </source>
</evidence>
<dbReference type="InterPro" id="IPR019317">
    <property type="entry name" value="BRI3"/>
</dbReference>